<evidence type="ECO:0000256" key="1">
    <source>
        <dbReference type="SAM" id="MobiDB-lite"/>
    </source>
</evidence>
<evidence type="ECO:0000256" key="2">
    <source>
        <dbReference type="SAM" id="Phobius"/>
    </source>
</evidence>
<evidence type="ECO:0000313" key="4">
    <source>
        <dbReference type="Proteomes" id="UP000007129"/>
    </source>
</evidence>
<dbReference type="InParanoid" id="K2RIL4"/>
<accession>K2RIL4</accession>
<keyword evidence="2" id="KW-0472">Membrane</keyword>
<keyword evidence="2" id="KW-1133">Transmembrane helix</keyword>
<dbReference type="HOGENOM" id="CLU_050246_0_0_1"/>
<sequence>MPVPNNCRIAFSFTALLRTGCTIAFAVIRKHGRASRFGHGFVTLITAGLAALSIYSAQSHEPVDRLNNSFLCAAIGASPFVKFETLNEALEPSCVLQPYLSICTNFARALIALKSVVVVMLMTDNNIQTFTSILFLSVALEYALLGVITFYLQKLAVQQSDSAFKRAAQQLYSWSVALASLASSVSGFRSQDMELLIWLLWSLLLLILLCQCLPLAYEATKTMRRQCNYRGIFSCCETTFLRDTFVGALSVCSSEQRGSGVIQVTPRNTVWWNAPTNGTQSRSTFDGGESAQVYGGNVLTGNTERRSGRQDTASSVMAGSADQLETTNHGQDAGSEAAHHPRLEIIVTTEIESRVEYTRYEGCLTEQQKRDLRSILEAGDALQIQQLVRIGFAGVDGYEILKERIQKRQDDSEIWAHLGYKEERRRPHWYRIFQRCSICKPAS</sequence>
<dbReference type="VEuPathDB" id="FungiDB:MPH_10135"/>
<comment type="caution">
    <text evidence="3">The sequence shown here is derived from an EMBL/GenBank/DDBJ whole genome shotgun (WGS) entry which is preliminary data.</text>
</comment>
<name>K2RIL4_MACPH</name>
<feature type="transmembrane region" description="Helical" evidence="2">
    <location>
        <begin position="6"/>
        <end position="28"/>
    </location>
</feature>
<evidence type="ECO:0000313" key="3">
    <source>
        <dbReference type="EMBL" id="EKG12722.1"/>
    </source>
</evidence>
<feature type="region of interest" description="Disordered" evidence="1">
    <location>
        <begin position="298"/>
        <end position="340"/>
    </location>
</feature>
<feature type="transmembrane region" description="Helical" evidence="2">
    <location>
        <begin position="40"/>
        <end position="58"/>
    </location>
</feature>
<dbReference type="Proteomes" id="UP000007129">
    <property type="component" value="Unassembled WGS sequence"/>
</dbReference>
<proteinExistence type="predicted"/>
<keyword evidence="2" id="KW-0812">Transmembrane</keyword>
<reference evidence="3 4" key="1">
    <citation type="journal article" date="2012" name="BMC Genomics">
        <title>Tools to kill: Genome of one of the most destructive plant pathogenic fungi Macrophomina phaseolina.</title>
        <authorList>
            <person name="Islam M.S."/>
            <person name="Haque M.S."/>
            <person name="Islam M.M."/>
            <person name="Emdad E.M."/>
            <person name="Halim A."/>
            <person name="Hossen Q.M.M."/>
            <person name="Hossain M.Z."/>
            <person name="Ahmed B."/>
            <person name="Rahim S."/>
            <person name="Rahman M.S."/>
            <person name="Alam M.M."/>
            <person name="Hou S."/>
            <person name="Wan X."/>
            <person name="Saito J.A."/>
            <person name="Alam M."/>
        </authorList>
    </citation>
    <scope>NUCLEOTIDE SEQUENCE [LARGE SCALE GENOMIC DNA]</scope>
    <source>
        <strain evidence="3 4">MS6</strain>
    </source>
</reference>
<dbReference type="AlphaFoldDB" id="K2RIL4"/>
<feature type="compositionally biased region" description="Polar residues" evidence="1">
    <location>
        <begin position="310"/>
        <end position="330"/>
    </location>
</feature>
<protein>
    <submittedName>
        <fullName evidence="3">Uncharacterized protein</fullName>
    </submittedName>
</protein>
<dbReference type="EMBL" id="AHHD01000436">
    <property type="protein sequence ID" value="EKG12722.1"/>
    <property type="molecule type" value="Genomic_DNA"/>
</dbReference>
<gene>
    <name evidence="3" type="ORF">MPH_10135</name>
</gene>
<feature type="transmembrane region" description="Helical" evidence="2">
    <location>
        <begin position="195"/>
        <end position="217"/>
    </location>
</feature>
<feature type="transmembrane region" description="Helical" evidence="2">
    <location>
        <begin position="133"/>
        <end position="151"/>
    </location>
</feature>
<organism evidence="3 4">
    <name type="scientific">Macrophomina phaseolina (strain MS6)</name>
    <name type="common">Charcoal rot fungus</name>
    <dbReference type="NCBI Taxonomy" id="1126212"/>
    <lineage>
        <taxon>Eukaryota</taxon>
        <taxon>Fungi</taxon>
        <taxon>Dikarya</taxon>
        <taxon>Ascomycota</taxon>
        <taxon>Pezizomycotina</taxon>
        <taxon>Dothideomycetes</taxon>
        <taxon>Dothideomycetes incertae sedis</taxon>
        <taxon>Botryosphaeriales</taxon>
        <taxon>Botryosphaeriaceae</taxon>
        <taxon>Macrophomina</taxon>
    </lineage>
</organism>